<evidence type="ECO:0000313" key="3">
    <source>
        <dbReference type="EMBL" id="GAA4503142.1"/>
    </source>
</evidence>
<gene>
    <name evidence="3" type="ORF">GCM10023172_27510</name>
</gene>
<dbReference type="InterPro" id="IPR035901">
    <property type="entry name" value="GIY-YIG_endonuc_sf"/>
</dbReference>
<accession>A0ABP8QIK5</accession>
<dbReference type="RefSeq" id="WP_208129867.1">
    <property type="nucleotide sequence ID" value="NZ_BAABGQ010000006.1"/>
</dbReference>
<dbReference type="EMBL" id="BAABGQ010000006">
    <property type="protein sequence ID" value="GAA4503142.1"/>
    <property type="molecule type" value="Genomic_DNA"/>
</dbReference>
<dbReference type="SUPFAM" id="SSF82771">
    <property type="entry name" value="GIY-YIG endonuclease"/>
    <property type="match status" value="1"/>
</dbReference>
<comment type="caution">
    <text evidence="3">The sequence shown here is derived from an EMBL/GenBank/DDBJ whole genome shotgun (WGS) entry which is preliminary data.</text>
</comment>
<sequence>MPRYPQLICNLTDTEKNSSGIYVLRNAHDLRVYVGAAKHLGRACASTRHELRQGRHASRQLQAYAITHGLASLRFEVLELCPVDELPTAKQRQVAAHLATDPAHGFNTLASAGFTQGQVLSDEHRARISAGKVGRPITPRTAEHQEKLASAHRGRTRSPETRAAISAATTGKKKHRKAPPAA</sequence>
<feature type="domain" description="Nuclease associated modular" evidence="2">
    <location>
        <begin position="154"/>
        <end position="173"/>
    </location>
</feature>
<feature type="compositionally biased region" description="Basic residues" evidence="1">
    <location>
        <begin position="171"/>
        <end position="182"/>
    </location>
</feature>
<evidence type="ECO:0000256" key="1">
    <source>
        <dbReference type="SAM" id="MobiDB-lite"/>
    </source>
</evidence>
<dbReference type="InterPro" id="IPR003611">
    <property type="entry name" value="NUMOD3"/>
</dbReference>
<dbReference type="Pfam" id="PF07460">
    <property type="entry name" value="NUMOD3"/>
    <property type="match status" value="1"/>
</dbReference>
<organism evidence="3 4">
    <name type="scientific">Hymenobacter ginsengisoli</name>
    <dbReference type="NCBI Taxonomy" id="1051626"/>
    <lineage>
        <taxon>Bacteria</taxon>
        <taxon>Pseudomonadati</taxon>
        <taxon>Bacteroidota</taxon>
        <taxon>Cytophagia</taxon>
        <taxon>Cytophagales</taxon>
        <taxon>Hymenobacteraceae</taxon>
        <taxon>Hymenobacter</taxon>
    </lineage>
</organism>
<protein>
    <recommendedName>
        <fullName evidence="2">Nuclease associated modular domain-containing protein</fullName>
    </recommendedName>
</protein>
<name>A0ABP8QIK5_9BACT</name>
<evidence type="ECO:0000259" key="2">
    <source>
        <dbReference type="Pfam" id="PF07460"/>
    </source>
</evidence>
<feature type="region of interest" description="Disordered" evidence="1">
    <location>
        <begin position="134"/>
        <end position="182"/>
    </location>
</feature>
<proteinExistence type="predicted"/>
<reference evidence="4" key="1">
    <citation type="journal article" date="2019" name="Int. J. Syst. Evol. Microbiol.">
        <title>The Global Catalogue of Microorganisms (GCM) 10K type strain sequencing project: providing services to taxonomists for standard genome sequencing and annotation.</title>
        <authorList>
            <consortium name="The Broad Institute Genomics Platform"/>
            <consortium name="The Broad Institute Genome Sequencing Center for Infectious Disease"/>
            <person name="Wu L."/>
            <person name="Ma J."/>
        </authorList>
    </citation>
    <scope>NUCLEOTIDE SEQUENCE [LARGE SCALE GENOMIC DNA]</scope>
    <source>
        <strain evidence="4">JCM 17841</strain>
    </source>
</reference>
<dbReference type="Gene3D" id="3.40.1440.10">
    <property type="entry name" value="GIY-YIG endonuclease"/>
    <property type="match status" value="1"/>
</dbReference>
<keyword evidence="4" id="KW-1185">Reference proteome</keyword>
<evidence type="ECO:0000313" key="4">
    <source>
        <dbReference type="Proteomes" id="UP001501243"/>
    </source>
</evidence>
<dbReference type="Proteomes" id="UP001501243">
    <property type="component" value="Unassembled WGS sequence"/>
</dbReference>